<dbReference type="EMBL" id="JRFJ01000001">
    <property type="protein sequence ID" value="KHJ55546.1"/>
    <property type="molecule type" value="Genomic_DNA"/>
</dbReference>
<feature type="compositionally biased region" description="Low complexity" evidence="1">
    <location>
        <begin position="55"/>
        <end position="72"/>
    </location>
</feature>
<keyword evidence="2" id="KW-0732">Signal</keyword>
<feature type="chain" id="PRO_5002059739" evidence="2">
    <location>
        <begin position="23"/>
        <end position="160"/>
    </location>
</feature>
<organism evidence="3 4">
    <name type="scientific">Aureimonas altamirensis</name>
    <dbReference type="NCBI Taxonomy" id="370622"/>
    <lineage>
        <taxon>Bacteria</taxon>
        <taxon>Pseudomonadati</taxon>
        <taxon>Pseudomonadota</taxon>
        <taxon>Alphaproteobacteria</taxon>
        <taxon>Hyphomicrobiales</taxon>
        <taxon>Aurantimonadaceae</taxon>
        <taxon>Aureimonas</taxon>
    </lineage>
</organism>
<reference evidence="3 4" key="1">
    <citation type="submission" date="2014-09" db="EMBL/GenBank/DDBJ databases">
        <title>Isolation and characterization of Aurantimonas altamirensis ON-56566 from clinical sample following a dog bite.</title>
        <authorList>
            <person name="Eshaghi A."/>
            <person name="Li A."/>
            <person name="Shahinas D."/>
            <person name="Bahn P."/>
            <person name="Kus J.V."/>
            <person name="Patel S.N."/>
        </authorList>
    </citation>
    <scope>NUCLEOTIDE SEQUENCE [LARGE SCALE GENOMIC DNA]</scope>
    <source>
        <strain evidence="3 4">ON-56566</strain>
    </source>
</reference>
<feature type="signal peptide" evidence="2">
    <location>
        <begin position="1"/>
        <end position="22"/>
    </location>
</feature>
<accession>A0A0B1Q841</accession>
<feature type="region of interest" description="Disordered" evidence="1">
    <location>
        <begin position="52"/>
        <end position="72"/>
    </location>
</feature>
<dbReference type="AlphaFoldDB" id="A0A0B1Q841"/>
<dbReference type="RefSeq" id="WP_039188477.1">
    <property type="nucleotide sequence ID" value="NZ_JRFJ01000001.1"/>
</dbReference>
<evidence type="ECO:0000256" key="1">
    <source>
        <dbReference type="SAM" id="MobiDB-lite"/>
    </source>
</evidence>
<proteinExistence type="predicted"/>
<sequence length="160" mass="15522">MAVSRFSIAIVTALGFSLPAVAQDLGGAGAGGGSTPSLGGAGVSVGGTASGVGAGPSPAASAGSSSVNSLNVDDAARTGDFGAATGIGGAYGGTDDFQSLAGTGPSRLYDIPRPHVGVQLEEIRSALRMWPSATPKPPDPEGGAFAPSSALTQPNDHRFR</sequence>
<dbReference type="Proteomes" id="UP000030826">
    <property type="component" value="Unassembled WGS sequence"/>
</dbReference>
<protein>
    <submittedName>
        <fullName evidence="3">Uncharacterized protein</fullName>
    </submittedName>
</protein>
<evidence type="ECO:0000313" key="4">
    <source>
        <dbReference type="Proteomes" id="UP000030826"/>
    </source>
</evidence>
<feature type="region of interest" description="Disordered" evidence="1">
    <location>
        <begin position="130"/>
        <end position="160"/>
    </location>
</feature>
<name>A0A0B1Q841_9HYPH</name>
<evidence type="ECO:0000256" key="2">
    <source>
        <dbReference type="SAM" id="SignalP"/>
    </source>
</evidence>
<dbReference type="STRING" id="370622.LA66_02505"/>
<gene>
    <name evidence="3" type="ORF">LA66_02505</name>
</gene>
<evidence type="ECO:0000313" key="3">
    <source>
        <dbReference type="EMBL" id="KHJ55546.1"/>
    </source>
</evidence>
<comment type="caution">
    <text evidence="3">The sequence shown here is derived from an EMBL/GenBank/DDBJ whole genome shotgun (WGS) entry which is preliminary data.</text>
</comment>
<dbReference type="OrthoDB" id="7909137at2"/>